<dbReference type="EMBL" id="FNDD01000012">
    <property type="protein sequence ID" value="SDH27066.1"/>
    <property type="molecule type" value="Genomic_DNA"/>
</dbReference>
<dbReference type="Proteomes" id="UP000198854">
    <property type="component" value="Unassembled WGS sequence"/>
</dbReference>
<evidence type="ECO:0000313" key="1">
    <source>
        <dbReference type="EMBL" id="SDH27066.1"/>
    </source>
</evidence>
<reference evidence="1 2" key="1">
    <citation type="submission" date="2016-10" db="EMBL/GenBank/DDBJ databases">
        <authorList>
            <person name="de Groot N.N."/>
        </authorList>
    </citation>
    <scope>NUCLEOTIDE SEQUENCE [LARGE SCALE GENOMIC DNA]</scope>
    <source>
        <strain evidence="1 2">CGMCC 1.10228</strain>
    </source>
</reference>
<dbReference type="RefSeq" id="WP_093273790.1">
    <property type="nucleotide sequence ID" value="NZ_FNDD01000012.1"/>
</dbReference>
<keyword evidence="2" id="KW-1185">Reference proteome</keyword>
<dbReference type="AlphaFoldDB" id="A0A1G8B1N0"/>
<protein>
    <submittedName>
        <fullName evidence="1">Uncharacterized protein</fullName>
    </submittedName>
</protein>
<gene>
    <name evidence="1" type="ORF">SAMN04488136_11278</name>
</gene>
<dbReference type="Pfam" id="PF20090">
    <property type="entry name" value="DUF6482"/>
    <property type="match status" value="1"/>
</dbReference>
<dbReference type="OrthoDB" id="5917296at2"/>
<proteinExistence type="predicted"/>
<name>A0A1G8B1N0_9VIBR</name>
<accession>A0A1G8B1N0</accession>
<dbReference type="InterPro" id="IPR045508">
    <property type="entry name" value="DUF6482"/>
</dbReference>
<organism evidence="1 2">
    <name type="scientific">Vibrio xiamenensis</name>
    <dbReference type="NCBI Taxonomy" id="861298"/>
    <lineage>
        <taxon>Bacteria</taxon>
        <taxon>Pseudomonadati</taxon>
        <taxon>Pseudomonadota</taxon>
        <taxon>Gammaproteobacteria</taxon>
        <taxon>Vibrionales</taxon>
        <taxon>Vibrionaceae</taxon>
        <taxon>Vibrio</taxon>
    </lineage>
</organism>
<sequence length="102" mass="11802">MHKYQLTKWLHGEHKDRHQSPKVYLIGCSDLSQYLLAVEYKQRLEPIKQGSRMVKYPSLTRAKQALSQMGVERAYLRLHNAYDECGAGQGNRYCEMALALSD</sequence>
<evidence type="ECO:0000313" key="2">
    <source>
        <dbReference type="Proteomes" id="UP000198854"/>
    </source>
</evidence>